<protein>
    <submittedName>
        <fullName evidence="4">Uncharacterized protein</fullName>
    </submittedName>
</protein>
<feature type="transmembrane region" description="Helical" evidence="2">
    <location>
        <begin position="280"/>
        <end position="303"/>
    </location>
</feature>
<keyword evidence="5" id="KW-1185">Reference proteome</keyword>
<organism evidence="4 5">
    <name type="scientific">Cirrhinus molitorella</name>
    <name type="common">mud carp</name>
    <dbReference type="NCBI Taxonomy" id="172907"/>
    <lineage>
        <taxon>Eukaryota</taxon>
        <taxon>Metazoa</taxon>
        <taxon>Chordata</taxon>
        <taxon>Craniata</taxon>
        <taxon>Vertebrata</taxon>
        <taxon>Euteleostomi</taxon>
        <taxon>Actinopterygii</taxon>
        <taxon>Neopterygii</taxon>
        <taxon>Teleostei</taxon>
        <taxon>Ostariophysi</taxon>
        <taxon>Cypriniformes</taxon>
        <taxon>Cyprinidae</taxon>
        <taxon>Labeoninae</taxon>
        <taxon>Labeonini</taxon>
        <taxon>Cirrhinus</taxon>
    </lineage>
</organism>
<keyword evidence="3" id="KW-0732">Signal</keyword>
<proteinExistence type="predicted"/>
<keyword evidence="2" id="KW-0812">Transmembrane</keyword>
<feature type="chain" id="PRO_5041711418" evidence="3">
    <location>
        <begin position="29"/>
        <end position="344"/>
    </location>
</feature>
<dbReference type="EMBL" id="JAUYZG010000015">
    <property type="protein sequence ID" value="KAK2887750.1"/>
    <property type="molecule type" value="Genomic_DNA"/>
</dbReference>
<evidence type="ECO:0000313" key="4">
    <source>
        <dbReference type="EMBL" id="KAK2887750.1"/>
    </source>
</evidence>
<dbReference type="InterPro" id="IPR013783">
    <property type="entry name" value="Ig-like_fold"/>
</dbReference>
<feature type="compositionally biased region" description="Basic and acidic residues" evidence="1">
    <location>
        <begin position="120"/>
        <end position="144"/>
    </location>
</feature>
<evidence type="ECO:0000256" key="2">
    <source>
        <dbReference type="SAM" id="Phobius"/>
    </source>
</evidence>
<feature type="compositionally biased region" description="Basic residues" evidence="1">
    <location>
        <begin position="310"/>
        <end position="320"/>
    </location>
</feature>
<keyword evidence="2" id="KW-1133">Transmembrane helix</keyword>
<feature type="region of interest" description="Disordered" evidence="1">
    <location>
        <begin position="310"/>
        <end position="344"/>
    </location>
</feature>
<comment type="caution">
    <text evidence="4">The sequence shown here is derived from an EMBL/GenBank/DDBJ whole genome shotgun (WGS) entry which is preliminary data.</text>
</comment>
<gene>
    <name evidence="4" type="ORF">Q8A67_015978</name>
</gene>
<keyword evidence="2" id="KW-0472">Membrane</keyword>
<feature type="region of interest" description="Disordered" evidence="1">
    <location>
        <begin position="120"/>
        <end position="150"/>
    </location>
</feature>
<reference evidence="4" key="1">
    <citation type="submission" date="2023-08" db="EMBL/GenBank/DDBJ databases">
        <title>Chromosome-level Genome Assembly of mud carp (Cirrhinus molitorella).</title>
        <authorList>
            <person name="Liu H."/>
        </authorList>
    </citation>
    <scope>NUCLEOTIDE SEQUENCE</scope>
    <source>
        <strain evidence="4">Prfri</strain>
        <tissue evidence="4">Muscle</tissue>
    </source>
</reference>
<dbReference type="Gene3D" id="2.60.40.10">
    <property type="entry name" value="Immunoglobulins"/>
    <property type="match status" value="1"/>
</dbReference>
<accession>A0AA88TKL1</accession>
<evidence type="ECO:0000256" key="1">
    <source>
        <dbReference type="SAM" id="MobiDB-lite"/>
    </source>
</evidence>
<dbReference type="AlphaFoldDB" id="A0AA88TKL1"/>
<dbReference type="Proteomes" id="UP001187343">
    <property type="component" value="Unassembled WGS sequence"/>
</dbReference>
<evidence type="ECO:0000256" key="3">
    <source>
        <dbReference type="SAM" id="SignalP"/>
    </source>
</evidence>
<sequence>MPLFTKLSKTRGLIVLFMMLNMCRFASSVPLQKRSSNCLCFLSCDEAEAKLKEHERVEIYVQHQSDQLYNKVHEVSSLFKGGQCSVVVPHCLQQYNQVELRIFPNHKKFHQPVYTKMDLKPECDTEKPPEEKDKLTDKEEKTHSITDQPEDVESTELGLVKKLSVGLPVGLLVAFLADTISVKIGEELKLEIMLPDADKVKHQSRERTEWMEVWRRSRRVQSERMRISDGNLIISNFTARDTGTYRVLDPDGKPLITVKVRVSKEKLDNTDTEKTDDATYLSYSIGLTVVLVLLALILTAAALHTCQRRGYSRGVTRRGKERLNTGEPEALRAHNDDCQGPGRT</sequence>
<feature type="signal peptide" evidence="3">
    <location>
        <begin position="1"/>
        <end position="28"/>
    </location>
</feature>
<evidence type="ECO:0000313" key="5">
    <source>
        <dbReference type="Proteomes" id="UP001187343"/>
    </source>
</evidence>
<feature type="compositionally biased region" description="Basic and acidic residues" evidence="1">
    <location>
        <begin position="321"/>
        <end position="337"/>
    </location>
</feature>
<name>A0AA88TKL1_9TELE</name>